<gene>
    <name evidence="2" type="ORF">CFP71_39215</name>
</gene>
<reference evidence="2 3" key="1">
    <citation type="submission" date="2017-07" db="EMBL/GenBank/DDBJ databases">
        <title>Amycolatopsis thailandensis Genome sequencing and assembly.</title>
        <authorList>
            <person name="Kaur N."/>
            <person name="Mayilraj S."/>
        </authorList>
    </citation>
    <scope>NUCLEOTIDE SEQUENCE [LARGE SCALE GENOMIC DNA]</scope>
    <source>
        <strain evidence="2 3">JCM 16380</strain>
    </source>
</reference>
<organism evidence="2 3">
    <name type="scientific">Amycolatopsis thailandensis</name>
    <dbReference type="NCBI Taxonomy" id="589330"/>
    <lineage>
        <taxon>Bacteria</taxon>
        <taxon>Bacillati</taxon>
        <taxon>Actinomycetota</taxon>
        <taxon>Actinomycetes</taxon>
        <taxon>Pseudonocardiales</taxon>
        <taxon>Pseudonocardiaceae</taxon>
        <taxon>Amycolatopsis</taxon>
    </lineage>
</organism>
<evidence type="ECO:0008006" key="4">
    <source>
        <dbReference type="Google" id="ProtNLM"/>
    </source>
</evidence>
<feature type="chain" id="PRO_5012963382" description="Peptidase inhibitor family I36" evidence="1">
    <location>
        <begin position="29"/>
        <end position="124"/>
    </location>
</feature>
<dbReference type="Proteomes" id="UP000215223">
    <property type="component" value="Unassembled WGS sequence"/>
</dbReference>
<evidence type="ECO:0000313" key="3">
    <source>
        <dbReference type="Proteomes" id="UP000215223"/>
    </source>
</evidence>
<keyword evidence="3" id="KW-1185">Reference proteome</keyword>
<comment type="caution">
    <text evidence="2">The sequence shown here is derived from an EMBL/GenBank/DDBJ whole genome shotgun (WGS) entry which is preliminary data.</text>
</comment>
<proteinExistence type="predicted"/>
<accession>A0A229REL0</accession>
<dbReference type="AlphaFoldDB" id="A0A229REL0"/>
<protein>
    <recommendedName>
        <fullName evidence="4">Peptidase inhibitor family I36</fullName>
    </recommendedName>
</protein>
<keyword evidence="1" id="KW-0732">Signal</keyword>
<name>A0A229REL0_9PSEU</name>
<evidence type="ECO:0000256" key="1">
    <source>
        <dbReference type="SAM" id="SignalP"/>
    </source>
</evidence>
<evidence type="ECO:0000313" key="2">
    <source>
        <dbReference type="EMBL" id="OXM45090.1"/>
    </source>
</evidence>
<dbReference type="EMBL" id="NMQT01000172">
    <property type="protein sequence ID" value="OXM45090.1"/>
    <property type="molecule type" value="Genomic_DNA"/>
</dbReference>
<feature type="signal peptide" evidence="1">
    <location>
        <begin position="1"/>
        <end position="28"/>
    </location>
</feature>
<sequence length="124" mass="13088">MLNKLRYGAALAAMGLATTIGTPATAQAASTLVAERHCAAAAWCDVGFYSYGGPLVIESDVSGGANVAIKSYISSSDCFRYGMVNDAPLNWACQSPGYGDRYALVGLADENGAWQSMYIKVYRV</sequence>
<dbReference type="OrthoDB" id="9845323at2"/>
<dbReference type="RefSeq" id="WP_093938949.1">
    <property type="nucleotide sequence ID" value="NZ_JBHXJK010000011.1"/>
</dbReference>